<gene>
    <name evidence="2" type="ORF">Gogos_019182</name>
</gene>
<protein>
    <submittedName>
        <fullName evidence="2">Uncharacterized protein</fullName>
    </submittedName>
</protein>
<accession>A0A7J9BGK9</accession>
<keyword evidence="3" id="KW-1185">Reference proteome</keyword>
<evidence type="ECO:0000313" key="3">
    <source>
        <dbReference type="Proteomes" id="UP000593579"/>
    </source>
</evidence>
<dbReference type="OrthoDB" id="998822at2759"/>
<proteinExistence type="predicted"/>
<organism evidence="2 3">
    <name type="scientific">Gossypium gossypioides</name>
    <name type="common">Mexican cotton</name>
    <name type="synonym">Selera gossypioides</name>
    <dbReference type="NCBI Taxonomy" id="34282"/>
    <lineage>
        <taxon>Eukaryota</taxon>
        <taxon>Viridiplantae</taxon>
        <taxon>Streptophyta</taxon>
        <taxon>Embryophyta</taxon>
        <taxon>Tracheophyta</taxon>
        <taxon>Spermatophyta</taxon>
        <taxon>Magnoliopsida</taxon>
        <taxon>eudicotyledons</taxon>
        <taxon>Gunneridae</taxon>
        <taxon>Pentapetalae</taxon>
        <taxon>rosids</taxon>
        <taxon>malvids</taxon>
        <taxon>Malvales</taxon>
        <taxon>Malvaceae</taxon>
        <taxon>Malvoideae</taxon>
        <taxon>Gossypium</taxon>
    </lineage>
</organism>
<evidence type="ECO:0000313" key="2">
    <source>
        <dbReference type="EMBL" id="MBA0735323.1"/>
    </source>
</evidence>
<dbReference type="EMBL" id="JABEZY010000003">
    <property type="protein sequence ID" value="MBA0735323.1"/>
    <property type="molecule type" value="Genomic_DNA"/>
</dbReference>
<sequence length="135" mass="14861">MRPLCYLSYERPSTVGNKGVRAECREGMADESHLSTKGSACLGGNDGQTLGGKVSVELKMKITMKRLQNSTDKTSNSTNTTLGSPDTTRTSIGRTYSSKQDSFGLGLLSIPWSDLPMSSEFYRYLEDLYLNKSKQ</sequence>
<reference evidence="2 3" key="1">
    <citation type="journal article" date="2019" name="Genome Biol. Evol.">
        <title>Insights into the evolution of the New World diploid cottons (Gossypium, subgenus Houzingenia) based on genome sequencing.</title>
        <authorList>
            <person name="Grover C.E."/>
            <person name="Arick M.A. 2nd"/>
            <person name="Thrash A."/>
            <person name="Conover J.L."/>
            <person name="Sanders W.S."/>
            <person name="Peterson D.G."/>
            <person name="Frelichowski J.E."/>
            <person name="Scheffler J.A."/>
            <person name="Scheffler B.E."/>
            <person name="Wendel J.F."/>
        </authorList>
    </citation>
    <scope>NUCLEOTIDE SEQUENCE [LARGE SCALE GENOMIC DNA]</scope>
    <source>
        <strain evidence="2">5</strain>
        <tissue evidence="2">Leaf</tissue>
    </source>
</reference>
<evidence type="ECO:0000256" key="1">
    <source>
        <dbReference type="SAM" id="MobiDB-lite"/>
    </source>
</evidence>
<feature type="compositionally biased region" description="Low complexity" evidence="1">
    <location>
        <begin position="69"/>
        <end position="81"/>
    </location>
</feature>
<name>A0A7J9BGK9_GOSGO</name>
<comment type="caution">
    <text evidence="2">The sequence shown here is derived from an EMBL/GenBank/DDBJ whole genome shotgun (WGS) entry which is preliminary data.</text>
</comment>
<feature type="region of interest" description="Disordered" evidence="1">
    <location>
        <begin position="66"/>
        <end position="97"/>
    </location>
</feature>
<dbReference type="AlphaFoldDB" id="A0A7J9BGK9"/>
<dbReference type="Proteomes" id="UP000593579">
    <property type="component" value="Unassembled WGS sequence"/>
</dbReference>
<feature type="compositionally biased region" description="Polar residues" evidence="1">
    <location>
        <begin position="82"/>
        <end position="97"/>
    </location>
</feature>